<keyword evidence="1" id="KW-1185">Reference proteome</keyword>
<evidence type="ECO:0000313" key="2">
    <source>
        <dbReference type="WBParaSite" id="TREG1_141060.1"/>
    </source>
</evidence>
<dbReference type="Proteomes" id="UP000050795">
    <property type="component" value="Unassembled WGS sequence"/>
</dbReference>
<name>A0AA85JAC5_TRIRE</name>
<proteinExistence type="predicted"/>
<sequence>NVCVELHGTFDLFVLTFHVFDLWCKASSSCASNNDDGGPHIELCIVLLSLNDFISNFTSVFSKVSPSVTGTLKIKNETTVNGNNNNNISDDDNDMNYSTIESSSRQYQFVVFTRQLVMRLSDHLTGRLRKVKCQANFT</sequence>
<accession>A0AA85JAC5</accession>
<dbReference type="WBParaSite" id="TREG1_141060.1">
    <property type="protein sequence ID" value="TREG1_141060.1"/>
    <property type="gene ID" value="TREG1_141060"/>
</dbReference>
<reference evidence="2" key="2">
    <citation type="submission" date="2023-11" db="UniProtKB">
        <authorList>
            <consortium name="WormBaseParasite"/>
        </authorList>
    </citation>
    <scope>IDENTIFICATION</scope>
</reference>
<protein>
    <submittedName>
        <fullName evidence="2">Uncharacterized protein</fullName>
    </submittedName>
</protein>
<evidence type="ECO:0000313" key="1">
    <source>
        <dbReference type="Proteomes" id="UP000050795"/>
    </source>
</evidence>
<dbReference type="AlphaFoldDB" id="A0AA85JAC5"/>
<organism evidence="1 2">
    <name type="scientific">Trichobilharzia regenti</name>
    <name type="common">Nasal bird schistosome</name>
    <dbReference type="NCBI Taxonomy" id="157069"/>
    <lineage>
        <taxon>Eukaryota</taxon>
        <taxon>Metazoa</taxon>
        <taxon>Spiralia</taxon>
        <taxon>Lophotrochozoa</taxon>
        <taxon>Platyhelminthes</taxon>
        <taxon>Trematoda</taxon>
        <taxon>Digenea</taxon>
        <taxon>Strigeidida</taxon>
        <taxon>Schistosomatoidea</taxon>
        <taxon>Schistosomatidae</taxon>
        <taxon>Trichobilharzia</taxon>
    </lineage>
</organism>
<reference evidence="1" key="1">
    <citation type="submission" date="2022-06" db="EMBL/GenBank/DDBJ databases">
        <authorList>
            <person name="Berger JAMES D."/>
            <person name="Berger JAMES D."/>
        </authorList>
    </citation>
    <scope>NUCLEOTIDE SEQUENCE [LARGE SCALE GENOMIC DNA]</scope>
</reference>